<evidence type="ECO:0000259" key="3">
    <source>
        <dbReference type="PROSITE" id="PS51186"/>
    </source>
</evidence>
<dbReference type="RefSeq" id="WP_190949628.1">
    <property type="nucleotide sequence ID" value="NZ_JACJTC010000008.1"/>
</dbReference>
<dbReference type="Gene3D" id="3.40.630.30">
    <property type="match status" value="1"/>
</dbReference>
<dbReference type="NCBIfam" id="NF002959">
    <property type="entry name" value="PRK03624.1"/>
    <property type="match status" value="1"/>
</dbReference>
<evidence type="ECO:0000256" key="2">
    <source>
        <dbReference type="ARBA" id="ARBA00023315"/>
    </source>
</evidence>
<dbReference type="InterPro" id="IPR000182">
    <property type="entry name" value="GNAT_dom"/>
</dbReference>
<dbReference type="InterPro" id="IPR050832">
    <property type="entry name" value="Bact_Acetyltransf"/>
</dbReference>
<dbReference type="PROSITE" id="PS51186">
    <property type="entry name" value="GNAT"/>
    <property type="match status" value="1"/>
</dbReference>
<comment type="caution">
    <text evidence="4">The sequence shown here is derived from an EMBL/GenBank/DDBJ whole genome shotgun (WGS) entry which is preliminary data.</text>
</comment>
<dbReference type="PANTHER" id="PTHR43877">
    <property type="entry name" value="AMINOALKYLPHOSPHONATE N-ACETYLTRANSFERASE-RELATED-RELATED"/>
    <property type="match status" value="1"/>
</dbReference>
<dbReference type="EC" id="2.3.1.-" evidence="4"/>
<keyword evidence="2 4" id="KW-0012">Acyltransferase</keyword>
<dbReference type="PANTHER" id="PTHR43877:SF2">
    <property type="entry name" value="AMINOALKYLPHOSPHONATE N-ACETYLTRANSFERASE-RELATED"/>
    <property type="match status" value="1"/>
</dbReference>
<dbReference type="InterPro" id="IPR016181">
    <property type="entry name" value="Acyl_CoA_acyltransferase"/>
</dbReference>
<accession>A0ABR8H830</accession>
<gene>
    <name evidence="4" type="ORF">H6G94_12045</name>
</gene>
<sequence>MKVTEVKVRPYHSNDEQQVIELWHQCNLVVPWNDPKRDIELKLKFQPHMFLVGAKDDLIVASIMVGYEGHRGWINYLAVLPNYQRQGIGWLMMNAAEAELKKLGCPKVNLQVRSSNKSVIAFYEKIGFTDSNVISMGKCL</sequence>
<reference evidence="4 5" key="1">
    <citation type="journal article" date="2020" name="ISME J.">
        <title>Comparative genomics reveals insights into cyanobacterial evolution and habitat adaptation.</title>
        <authorList>
            <person name="Chen M.Y."/>
            <person name="Teng W.K."/>
            <person name="Zhao L."/>
            <person name="Hu C.X."/>
            <person name="Zhou Y.K."/>
            <person name="Han B.P."/>
            <person name="Song L.R."/>
            <person name="Shu W.S."/>
        </authorList>
    </citation>
    <scope>NUCLEOTIDE SEQUENCE [LARGE SCALE GENOMIC DNA]</scope>
    <source>
        <strain evidence="4 5">FACHB-252</strain>
    </source>
</reference>
<dbReference type="GO" id="GO:0016746">
    <property type="term" value="F:acyltransferase activity"/>
    <property type="evidence" value="ECO:0007669"/>
    <property type="project" value="UniProtKB-KW"/>
</dbReference>
<evidence type="ECO:0000313" key="4">
    <source>
        <dbReference type="EMBL" id="MBD2612000.1"/>
    </source>
</evidence>
<evidence type="ECO:0000256" key="1">
    <source>
        <dbReference type="ARBA" id="ARBA00022679"/>
    </source>
</evidence>
<dbReference type="CDD" id="cd04301">
    <property type="entry name" value="NAT_SF"/>
    <property type="match status" value="1"/>
</dbReference>
<dbReference type="SUPFAM" id="SSF55729">
    <property type="entry name" value="Acyl-CoA N-acyltransferases (Nat)"/>
    <property type="match status" value="1"/>
</dbReference>
<name>A0ABR8H830_NOSPU</name>
<keyword evidence="5" id="KW-1185">Reference proteome</keyword>
<proteinExistence type="predicted"/>
<feature type="domain" description="N-acetyltransferase" evidence="3">
    <location>
        <begin position="6"/>
        <end position="140"/>
    </location>
</feature>
<evidence type="ECO:0000313" key="5">
    <source>
        <dbReference type="Proteomes" id="UP000606396"/>
    </source>
</evidence>
<dbReference type="Pfam" id="PF00583">
    <property type="entry name" value="Acetyltransf_1"/>
    <property type="match status" value="1"/>
</dbReference>
<dbReference type="EMBL" id="JACJTC010000008">
    <property type="protein sequence ID" value="MBD2612000.1"/>
    <property type="molecule type" value="Genomic_DNA"/>
</dbReference>
<organism evidence="4 5">
    <name type="scientific">Nostoc punctiforme FACHB-252</name>
    <dbReference type="NCBI Taxonomy" id="1357509"/>
    <lineage>
        <taxon>Bacteria</taxon>
        <taxon>Bacillati</taxon>
        <taxon>Cyanobacteriota</taxon>
        <taxon>Cyanophyceae</taxon>
        <taxon>Nostocales</taxon>
        <taxon>Nostocaceae</taxon>
        <taxon>Nostoc</taxon>
    </lineage>
</organism>
<protein>
    <submittedName>
        <fullName evidence="4">GNAT family acetyltransferase</fullName>
        <ecNumber evidence="4">2.3.1.-</ecNumber>
    </submittedName>
</protein>
<dbReference type="Proteomes" id="UP000606396">
    <property type="component" value="Unassembled WGS sequence"/>
</dbReference>
<keyword evidence="1 4" id="KW-0808">Transferase</keyword>